<dbReference type="SUPFAM" id="SSF81301">
    <property type="entry name" value="Nucleotidyltransferase"/>
    <property type="match status" value="1"/>
</dbReference>
<dbReference type="Proteomes" id="UP000076962">
    <property type="component" value="Unassembled WGS sequence"/>
</dbReference>
<dbReference type="InterPro" id="IPR043519">
    <property type="entry name" value="NT_sf"/>
</dbReference>
<name>A0A0A6P0K8_9GAMM</name>
<protein>
    <submittedName>
        <fullName evidence="1">Uncharacterized protein</fullName>
    </submittedName>
</protein>
<dbReference type="EMBL" id="LUTY01002939">
    <property type="protein sequence ID" value="OAD19117.1"/>
    <property type="molecule type" value="Genomic_DNA"/>
</dbReference>
<gene>
    <name evidence="1" type="ORF">THIOM_005267</name>
</gene>
<evidence type="ECO:0000313" key="1">
    <source>
        <dbReference type="EMBL" id="OAD19117.1"/>
    </source>
</evidence>
<dbReference type="Gene3D" id="3.30.460.40">
    <property type="match status" value="1"/>
</dbReference>
<keyword evidence="2" id="KW-1185">Reference proteome</keyword>
<reference evidence="1 2" key="1">
    <citation type="submission" date="2016-05" db="EMBL/GenBank/DDBJ databases">
        <title>Single-cell genome of chain-forming Candidatus Thiomargarita nelsonii and comparison to other large sulfur-oxidizing bacteria.</title>
        <authorList>
            <person name="Winkel M."/>
            <person name="Salman V."/>
            <person name="Woyke T."/>
            <person name="Schulz-Vogt H."/>
            <person name="Richter M."/>
            <person name="Flood B."/>
            <person name="Bailey J."/>
            <person name="Amann R."/>
            <person name="Mussmann M."/>
        </authorList>
    </citation>
    <scope>NUCLEOTIDE SEQUENCE [LARGE SCALE GENOMIC DNA]</scope>
    <source>
        <strain evidence="1 2">THI036</strain>
    </source>
</reference>
<comment type="caution">
    <text evidence="1">The sequence shown here is derived from an EMBL/GenBank/DDBJ whole genome shotgun (WGS) entry which is preliminary data.</text>
</comment>
<accession>A0A0A6P0K8</accession>
<organism evidence="1 2">
    <name type="scientific">Candidatus Thiomargarita nelsonii</name>
    <dbReference type="NCBI Taxonomy" id="1003181"/>
    <lineage>
        <taxon>Bacteria</taxon>
        <taxon>Pseudomonadati</taxon>
        <taxon>Pseudomonadota</taxon>
        <taxon>Gammaproteobacteria</taxon>
        <taxon>Thiotrichales</taxon>
        <taxon>Thiotrichaceae</taxon>
        <taxon>Thiomargarita</taxon>
    </lineage>
</organism>
<dbReference type="AlphaFoldDB" id="A0A0A6P0K8"/>
<sequence length="109" mass="12376">MRLFVVIIWVSKSNAKKVLKTLDEFGFSSLGLKEEDFLEPGYVIQLGYPPNRIDILTQVTGLEFDLCYSSKMELDVDGIIVNFLDLENLKKNKSAVGRFQDLADLESLE</sequence>
<dbReference type="PATRIC" id="fig|1003181.4.peg.6950"/>
<evidence type="ECO:0000313" key="2">
    <source>
        <dbReference type="Proteomes" id="UP000076962"/>
    </source>
</evidence>
<proteinExistence type="predicted"/>